<evidence type="ECO:0000313" key="8">
    <source>
        <dbReference type="Proteomes" id="UP000188354"/>
    </source>
</evidence>
<evidence type="ECO:0000259" key="6">
    <source>
        <dbReference type="PROSITE" id="PS51032"/>
    </source>
</evidence>
<proteinExistence type="predicted"/>
<dbReference type="Gene3D" id="3.30.730.10">
    <property type="entry name" value="AP2/ERF domain"/>
    <property type="match status" value="1"/>
</dbReference>
<protein>
    <recommendedName>
        <fullName evidence="6">AP2/ERF domain-containing protein</fullName>
    </recommendedName>
</protein>
<dbReference type="Gramene" id="OIV89205">
    <property type="protein sequence ID" value="OIV89205"/>
    <property type="gene ID" value="TanjilG_25035"/>
</dbReference>
<dbReference type="PRINTS" id="PR00367">
    <property type="entry name" value="ETHRSPELEMNT"/>
</dbReference>
<comment type="subcellular location">
    <subcellularLocation>
        <location evidence="1">Nucleus</location>
    </subcellularLocation>
</comment>
<dbReference type="GO" id="GO:0005634">
    <property type="term" value="C:nucleus"/>
    <property type="evidence" value="ECO:0007669"/>
    <property type="project" value="UniProtKB-SubCell"/>
</dbReference>
<evidence type="ECO:0000256" key="4">
    <source>
        <dbReference type="ARBA" id="ARBA00023163"/>
    </source>
</evidence>
<name>A0A1J7FMM6_LUPAN</name>
<dbReference type="PROSITE" id="PS51032">
    <property type="entry name" value="AP2_ERF"/>
    <property type="match status" value="1"/>
</dbReference>
<keyword evidence="3" id="KW-0238">DNA-binding</keyword>
<dbReference type="InterPro" id="IPR050913">
    <property type="entry name" value="AP2/ERF_ERF"/>
</dbReference>
<evidence type="ECO:0000256" key="1">
    <source>
        <dbReference type="ARBA" id="ARBA00004123"/>
    </source>
</evidence>
<dbReference type="GO" id="GO:0003677">
    <property type="term" value="F:DNA binding"/>
    <property type="evidence" value="ECO:0007669"/>
    <property type="project" value="UniProtKB-KW"/>
</dbReference>
<dbReference type="KEGG" id="lang:109341578"/>
<keyword evidence="5" id="KW-0539">Nucleus</keyword>
<organism evidence="7 8">
    <name type="scientific">Lupinus angustifolius</name>
    <name type="common">Narrow-leaved blue lupine</name>
    <dbReference type="NCBI Taxonomy" id="3871"/>
    <lineage>
        <taxon>Eukaryota</taxon>
        <taxon>Viridiplantae</taxon>
        <taxon>Streptophyta</taxon>
        <taxon>Embryophyta</taxon>
        <taxon>Tracheophyta</taxon>
        <taxon>Spermatophyta</taxon>
        <taxon>Magnoliopsida</taxon>
        <taxon>eudicotyledons</taxon>
        <taxon>Gunneridae</taxon>
        <taxon>Pentapetalae</taxon>
        <taxon>rosids</taxon>
        <taxon>fabids</taxon>
        <taxon>Fabales</taxon>
        <taxon>Fabaceae</taxon>
        <taxon>Papilionoideae</taxon>
        <taxon>50 kb inversion clade</taxon>
        <taxon>genistoids sensu lato</taxon>
        <taxon>core genistoids</taxon>
        <taxon>Genisteae</taxon>
        <taxon>Lupinus</taxon>
    </lineage>
</organism>
<evidence type="ECO:0000313" key="7">
    <source>
        <dbReference type="EMBL" id="OIV89205.1"/>
    </source>
</evidence>
<gene>
    <name evidence="7" type="ORF">TanjilG_25035</name>
</gene>
<dbReference type="SUPFAM" id="SSF54171">
    <property type="entry name" value="DNA-binding domain"/>
    <property type="match status" value="1"/>
</dbReference>
<sequence>MTSKSTSIYKGVRLRKWGRFAAEIRDPIRKNRVWIGTFDTELEAAEAYAKKKNEFKEALQSGNATHSKDTTVLCSKKKKKYKKVSIHSLQSSWFPPPPFAIEGSQGANCDINGQ</sequence>
<dbReference type="InterPro" id="IPR016177">
    <property type="entry name" value="DNA-bd_dom_sf"/>
</dbReference>
<dbReference type="AlphaFoldDB" id="A0A1J7FMM6"/>
<feature type="domain" description="AP2/ERF" evidence="6">
    <location>
        <begin position="8"/>
        <end position="65"/>
    </location>
</feature>
<keyword evidence="4" id="KW-0804">Transcription</keyword>
<evidence type="ECO:0000256" key="5">
    <source>
        <dbReference type="ARBA" id="ARBA00023242"/>
    </source>
</evidence>
<reference evidence="7 8" key="1">
    <citation type="journal article" date="2017" name="Plant Biotechnol. J.">
        <title>A comprehensive draft genome sequence for lupin (Lupinus angustifolius), an emerging health food: insights into plant-microbe interactions and legume evolution.</title>
        <authorList>
            <person name="Hane J.K."/>
            <person name="Ming Y."/>
            <person name="Kamphuis L.G."/>
            <person name="Nelson M.N."/>
            <person name="Garg G."/>
            <person name="Atkins C.A."/>
            <person name="Bayer P.E."/>
            <person name="Bravo A."/>
            <person name="Bringans S."/>
            <person name="Cannon S."/>
            <person name="Edwards D."/>
            <person name="Foley R."/>
            <person name="Gao L.L."/>
            <person name="Harrison M.J."/>
            <person name="Huang W."/>
            <person name="Hurgobin B."/>
            <person name="Li S."/>
            <person name="Liu C.W."/>
            <person name="McGrath A."/>
            <person name="Morahan G."/>
            <person name="Murray J."/>
            <person name="Weller J."/>
            <person name="Jian J."/>
            <person name="Singh K.B."/>
        </authorList>
    </citation>
    <scope>NUCLEOTIDE SEQUENCE [LARGE SCALE GENOMIC DNA]</scope>
    <source>
        <strain evidence="8">cv. Tanjil</strain>
        <tissue evidence="7">Whole plant</tissue>
    </source>
</reference>
<dbReference type="GO" id="GO:0003700">
    <property type="term" value="F:DNA-binding transcription factor activity"/>
    <property type="evidence" value="ECO:0007669"/>
    <property type="project" value="InterPro"/>
</dbReference>
<dbReference type="CDD" id="cd00018">
    <property type="entry name" value="AP2"/>
    <property type="match status" value="1"/>
</dbReference>
<keyword evidence="8" id="KW-1185">Reference proteome</keyword>
<evidence type="ECO:0000256" key="2">
    <source>
        <dbReference type="ARBA" id="ARBA00023015"/>
    </source>
</evidence>
<dbReference type="EMBL" id="KV862344">
    <property type="protein sequence ID" value="OIV89205.1"/>
    <property type="molecule type" value="Genomic_DNA"/>
</dbReference>
<dbReference type="InterPro" id="IPR036955">
    <property type="entry name" value="AP2/ERF_dom_sf"/>
</dbReference>
<dbReference type="Pfam" id="PF00847">
    <property type="entry name" value="AP2"/>
    <property type="match status" value="1"/>
</dbReference>
<dbReference type="PANTHER" id="PTHR31194:SF189">
    <property type="entry name" value="AP2_ERF DOMAIN-CONTAINING PROTEIN"/>
    <property type="match status" value="1"/>
</dbReference>
<dbReference type="Proteomes" id="UP000188354">
    <property type="component" value="Unassembled WGS sequence"/>
</dbReference>
<accession>A0A1J7FMM6</accession>
<dbReference type="OrthoDB" id="995612at2759"/>
<evidence type="ECO:0000256" key="3">
    <source>
        <dbReference type="ARBA" id="ARBA00023125"/>
    </source>
</evidence>
<dbReference type="InterPro" id="IPR001471">
    <property type="entry name" value="AP2/ERF_dom"/>
</dbReference>
<dbReference type="SMART" id="SM00380">
    <property type="entry name" value="AP2"/>
    <property type="match status" value="1"/>
</dbReference>
<keyword evidence="2" id="KW-0805">Transcription regulation</keyword>
<dbReference type="PANTHER" id="PTHR31194">
    <property type="entry name" value="SHN SHINE , DNA BINDING / TRANSCRIPTION FACTOR"/>
    <property type="match status" value="1"/>
</dbReference>
<dbReference type="STRING" id="3871.A0A1J7FMM6"/>